<reference evidence="1" key="1">
    <citation type="submission" date="2021-01" db="EMBL/GenBank/DDBJ databases">
        <title>Whole genome shotgun sequence of Actinocatenispora rupis NBRC 107355.</title>
        <authorList>
            <person name="Komaki H."/>
            <person name="Tamura T."/>
        </authorList>
    </citation>
    <scope>NUCLEOTIDE SEQUENCE</scope>
    <source>
        <strain evidence="1">NBRC 107355</strain>
    </source>
</reference>
<comment type="caution">
    <text evidence="1">The sequence shown here is derived from an EMBL/GenBank/DDBJ whole genome shotgun (WGS) entry which is preliminary data.</text>
</comment>
<protein>
    <recommendedName>
        <fullName evidence="3">Arsenate reductase</fullName>
    </recommendedName>
</protein>
<evidence type="ECO:0008006" key="3">
    <source>
        <dbReference type="Google" id="ProtNLM"/>
    </source>
</evidence>
<keyword evidence="2" id="KW-1185">Reference proteome</keyword>
<organism evidence="1 2">
    <name type="scientific">Actinocatenispora rupis</name>
    <dbReference type="NCBI Taxonomy" id="519421"/>
    <lineage>
        <taxon>Bacteria</taxon>
        <taxon>Bacillati</taxon>
        <taxon>Actinomycetota</taxon>
        <taxon>Actinomycetes</taxon>
        <taxon>Micromonosporales</taxon>
        <taxon>Micromonosporaceae</taxon>
        <taxon>Actinocatenispora</taxon>
    </lineage>
</organism>
<gene>
    <name evidence="1" type="ORF">Aru02nite_69350</name>
</gene>
<sequence>MGQTTNGGTASWVPDSCTLPTVQVPLRLAEFDGFLGACARTVDRVDEHTVRIALDADAQVAARAADLATRESSCCSFFTFTVTATGGDLALTIQVPDGYVPVLDALASRATAVMRA</sequence>
<evidence type="ECO:0000313" key="1">
    <source>
        <dbReference type="EMBL" id="GID16046.1"/>
    </source>
</evidence>
<name>A0A8J3J582_9ACTN</name>
<proteinExistence type="predicted"/>
<accession>A0A8J3J582</accession>
<dbReference type="EMBL" id="BOMB01000051">
    <property type="protein sequence ID" value="GID16046.1"/>
    <property type="molecule type" value="Genomic_DNA"/>
</dbReference>
<dbReference type="RefSeq" id="WP_203664610.1">
    <property type="nucleotide sequence ID" value="NZ_BAAAZM010000026.1"/>
</dbReference>
<dbReference type="AlphaFoldDB" id="A0A8J3J582"/>
<dbReference type="Proteomes" id="UP000612808">
    <property type="component" value="Unassembled WGS sequence"/>
</dbReference>
<evidence type="ECO:0000313" key="2">
    <source>
        <dbReference type="Proteomes" id="UP000612808"/>
    </source>
</evidence>